<reference evidence="2 3" key="1">
    <citation type="submission" date="2023-07" db="EMBL/GenBank/DDBJ databases">
        <title>Sorghum-associated microbial communities from plants grown in Nebraska, USA.</title>
        <authorList>
            <person name="Schachtman D."/>
        </authorList>
    </citation>
    <scope>NUCLEOTIDE SEQUENCE [LARGE SCALE GENOMIC DNA]</scope>
    <source>
        <strain evidence="2 3">BE313</strain>
    </source>
</reference>
<gene>
    <name evidence="2" type="ORF">J2X19_004330</name>
</gene>
<keyword evidence="3" id="KW-1185">Reference proteome</keyword>
<evidence type="ECO:0000313" key="2">
    <source>
        <dbReference type="EMBL" id="MDR7379634.1"/>
    </source>
</evidence>
<dbReference type="PANTHER" id="PTHR30514">
    <property type="entry name" value="GLUCOKINASE"/>
    <property type="match status" value="1"/>
</dbReference>
<dbReference type="InterPro" id="IPR000281">
    <property type="entry name" value="HTH_RpiR"/>
</dbReference>
<dbReference type="PANTHER" id="PTHR30514:SF1">
    <property type="entry name" value="HTH-TYPE TRANSCRIPTIONAL REGULATOR HEXR-RELATED"/>
    <property type="match status" value="1"/>
</dbReference>
<dbReference type="Pfam" id="PF01418">
    <property type="entry name" value="HTH_6"/>
    <property type="match status" value="1"/>
</dbReference>
<comment type="caution">
    <text evidence="2">The sequence shown here is derived from an EMBL/GenBank/DDBJ whole genome shotgun (WGS) entry which is preliminary data.</text>
</comment>
<dbReference type="EMBL" id="JAVDXT010000005">
    <property type="protein sequence ID" value="MDR7379634.1"/>
    <property type="molecule type" value="Genomic_DNA"/>
</dbReference>
<dbReference type="RefSeq" id="WP_310376408.1">
    <property type="nucleotide sequence ID" value="NZ_JAVDXT010000005.1"/>
</dbReference>
<proteinExistence type="predicted"/>
<dbReference type="InterPro" id="IPR047640">
    <property type="entry name" value="RpiR-like"/>
</dbReference>
<dbReference type="SUPFAM" id="SSF46689">
    <property type="entry name" value="Homeodomain-like"/>
    <property type="match status" value="1"/>
</dbReference>
<keyword evidence="2" id="KW-0238">DNA-binding</keyword>
<dbReference type="Gene3D" id="1.10.10.10">
    <property type="entry name" value="Winged helix-like DNA-binding domain superfamily/Winged helix DNA-binding domain"/>
    <property type="match status" value="1"/>
</dbReference>
<dbReference type="InterPro" id="IPR009057">
    <property type="entry name" value="Homeodomain-like_sf"/>
</dbReference>
<dbReference type="GO" id="GO:0003677">
    <property type="term" value="F:DNA binding"/>
    <property type="evidence" value="ECO:0007669"/>
    <property type="project" value="UniProtKB-KW"/>
</dbReference>
<organism evidence="2 3">
    <name type="scientific">Rhodoferax ferrireducens</name>
    <dbReference type="NCBI Taxonomy" id="192843"/>
    <lineage>
        <taxon>Bacteria</taxon>
        <taxon>Pseudomonadati</taxon>
        <taxon>Pseudomonadota</taxon>
        <taxon>Betaproteobacteria</taxon>
        <taxon>Burkholderiales</taxon>
        <taxon>Comamonadaceae</taxon>
        <taxon>Rhodoferax</taxon>
    </lineage>
</organism>
<dbReference type="InterPro" id="IPR036388">
    <property type="entry name" value="WH-like_DNA-bd_sf"/>
</dbReference>
<dbReference type="Proteomes" id="UP001180487">
    <property type="component" value="Unassembled WGS sequence"/>
</dbReference>
<accession>A0ABU2CE81</accession>
<sequence>MQPVALHEGYSTGDACTSKLRAGAKRMQDGASKERKQGSELLSVIHRDRERLSPKMRSLADFCLKNAHALHRMRIRELAHQTDNIEASVVRFAKRYGYEGFKDFKLAFLQEPMPSSPSTHDVHMQRRPQGMHAALWELDVASSGALALKDLVATPSFQQALRWTRAASLIGLLARSADDHPIAMHLESLLNRLNRPTVVLSEKQYLQGEFTAAVDVLFDIDIGLDGRSADHDKVLPTAMTKFVRITALPSSAFSSHVMSHLGLFSYATCPEHLALASIALTNALCASLLE</sequence>
<feature type="domain" description="HTH rpiR-type" evidence="1">
    <location>
        <begin position="39"/>
        <end position="115"/>
    </location>
</feature>
<evidence type="ECO:0000313" key="3">
    <source>
        <dbReference type="Proteomes" id="UP001180487"/>
    </source>
</evidence>
<name>A0ABU2CE81_9BURK</name>
<dbReference type="PROSITE" id="PS51071">
    <property type="entry name" value="HTH_RPIR"/>
    <property type="match status" value="1"/>
</dbReference>
<protein>
    <submittedName>
        <fullName evidence="2">DNA-binding MurR/RpiR family transcriptional regulator</fullName>
    </submittedName>
</protein>
<evidence type="ECO:0000259" key="1">
    <source>
        <dbReference type="PROSITE" id="PS51071"/>
    </source>
</evidence>